<dbReference type="KEGG" id="vei:Veis_0159"/>
<dbReference type="Gene3D" id="3.40.50.2300">
    <property type="match status" value="2"/>
</dbReference>
<dbReference type="STRING" id="391735.Veis_0159"/>
<keyword evidence="2 3" id="KW-0732">Signal</keyword>
<dbReference type="InterPro" id="IPR028082">
    <property type="entry name" value="Peripla_BP_I"/>
</dbReference>
<dbReference type="RefSeq" id="WP_011807970.1">
    <property type="nucleotide sequence ID" value="NC_008786.1"/>
</dbReference>
<organism evidence="5 6">
    <name type="scientific">Verminephrobacter eiseniae (strain EF01-2)</name>
    <dbReference type="NCBI Taxonomy" id="391735"/>
    <lineage>
        <taxon>Bacteria</taxon>
        <taxon>Pseudomonadati</taxon>
        <taxon>Pseudomonadota</taxon>
        <taxon>Betaproteobacteria</taxon>
        <taxon>Burkholderiales</taxon>
        <taxon>Comamonadaceae</taxon>
        <taxon>Verminephrobacter</taxon>
    </lineage>
</organism>
<feature type="domain" description="Leucine-binding protein" evidence="4">
    <location>
        <begin position="33"/>
        <end position="371"/>
    </location>
</feature>
<feature type="chain" id="PRO_5002640557" evidence="3">
    <location>
        <begin position="30"/>
        <end position="395"/>
    </location>
</feature>
<gene>
    <name evidence="5" type="ordered locus">Veis_0159</name>
</gene>
<evidence type="ECO:0000313" key="6">
    <source>
        <dbReference type="Proteomes" id="UP000000374"/>
    </source>
</evidence>
<proteinExistence type="inferred from homology"/>
<sequence length="395" mass="42093">MQKRRLPGARGIALSIALATGLAALPVFAQDKPFKIGLILPMTGQQATTGRQIEAAAKLYMAQNGDTVAGRKVQLLVRDDTSLPDMTRRLAQELVVNDKVNVLAGMGITPSALATAPLATQSKTPLVVMSAATSSITEASPYVVRTSFTLPQVSVPLADWASGNGIKKVVTLVSDYGPGIDAEKYFSQRLSANGGQVTEALRVPLRSPDFAPFLQKVRDAKPDALFVFVPSGASAAVMKQFLERGLGKAGIRLIATGDVTEDDQLNAMGDGALGVVTSHHYSAAHPSPLNKQFVQAFEQANKGLRPNFMAVGGYDGMRVIYEALKTTRGVGDGDALLAAMKGQVFESPRGPVSIDAQTRDIVQNVYLRKVERVDGQLYNVEFDVIEGVKDPGKSR</sequence>
<feature type="signal peptide" evidence="3">
    <location>
        <begin position="1"/>
        <end position="29"/>
    </location>
</feature>
<dbReference type="AlphaFoldDB" id="A1WE94"/>
<reference evidence="6" key="1">
    <citation type="submission" date="2006-12" db="EMBL/GenBank/DDBJ databases">
        <title>Complete sequence of chromosome 1 of Verminephrobacter eiseniae EF01-2.</title>
        <authorList>
            <person name="Copeland A."/>
            <person name="Lucas S."/>
            <person name="Lapidus A."/>
            <person name="Barry K."/>
            <person name="Detter J.C."/>
            <person name="Glavina del Rio T."/>
            <person name="Dalin E."/>
            <person name="Tice H."/>
            <person name="Pitluck S."/>
            <person name="Chertkov O."/>
            <person name="Brettin T."/>
            <person name="Bruce D."/>
            <person name="Han C."/>
            <person name="Tapia R."/>
            <person name="Gilna P."/>
            <person name="Schmutz J."/>
            <person name="Larimer F."/>
            <person name="Land M."/>
            <person name="Hauser L."/>
            <person name="Kyrpides N."/>
            <person name="Kim E."/>
            <person name="Stahl D."/>
            <person name="Richardson P."/>
        </authorList>
    </citation>
    <scope>NUCLEOTIDE SEQUENCE [LARGE SCALE GENOMIC DNA]</scope>
    <source>
        <strain evidence="6">EF01-2</strain>
    </source>
</reference>
<protein>
    <submittedName>
        <fullName evidence="5">Extracellular ligand-binding receptor</fullName>
    </submittedName>
</protein>
<keyword evidence="6" id="KW-1185">Reference proteome</keyword>
<dbReference type="Pfam" id="PF13458">
    <property type="entry name" value="Peripla_BP_6"/>
    <property type="match status" value="1"/>
</dbReference>
<dbReference type="InterPro" id="IPR028081">
    <property type="entry name" value="Leu-bd"/>
</dbReference>
<dbReference type="HOGENOM" id="CLU_027128_1_2_4"/>
<accession>A1WE94</accession>
<dbReference type="PANTHER" id="PTHR30483">
    <property type="entry name" value="LEUCINE-SPECIFIC-BINDING PROTEIN"/>
    <property type="match status" value="1"/>
</dbReference>
<evidence type="ECO:0000256" key="2">
    <source>
        <dbReference type="ARBA" id="ARBA00022729"/>
    </source>
</evidence>
<keyword evidence="5" id="KW-0675">Receptor</keyword>
<dbReference type="eggNOG" id="COG0683">
    <property type="taxonomic scope" value="Bacteria"/>
</dbReference>
<evidence type="ECO:0000259" key="4">
    <source>
        <dbReference type="Pfam" id="PF13458"/>
    </source>
</evidence>
<dbReference type="Proteomes" id="UP000000374">
    <property type="component" value="Chromosome"/>
</dbReference>
<dbReference type="GeneID" id="76458910"/>
<dbReference type="EMBL" id="CP000542">
    <property type="protein sequence ID" value="ABM55951.1"/>
    <property type="molecule type" value="Genomic_DNA"/>
</dbReference>
<evidence type="ECO:0000313" key="5">
    <source>
        <dbReference type="EMBL" id="ABM55951.1"/>
    </source>
</evidence>
<dbReference type="InterPro" id="IPR051010">
    <property type="entry name" value="BCAA_transport"/>
</dbReference>
<evidence type="ECO:0000256" key="3">
    <source>
        <dbReference type="SAM" id="SignalP"/>
    </source>
</evidence>
<dbReference type="CDD" id="cd20013">
    <property type="entry name" value="PBP1_RPA0985_benzoate-like"/>
    <property type="match status" value="1"/>
</dbReference>
<evidence type="ECO:0000256" key="1">
    <source>
        <dbReference type="ARBA" id="ARBA00010062"/>
    </source>
</evidence>
<comment type="similarity">
    <text evidence="1">Belongs to the leucine-binding protein family.</text>
</comment>
<dbReference type="OrthoDB" id="9794229at2"/>
<name>A1WE94_VEREI</name>
<dbReference type="SUPFAM" id="SSF53822">
    <property type="entry name" value="Periplasmic binding protein-like I"/>
    <property type="match status" value="1"/>
</dbReference>
<dbReference type="PANTHER" id="PTHR30483:SF6">
    <property type="entry name" value="PERIPLASMIC BINDING PROTEIN OF ABC TRANSPORTER FOR NATURAL AMINO ACIDS"/>
    <property type="match status" value="1"/>
</dbReference>